<gene>
    <name evidence="15" type="ORF">BKCO1_700060</name>
</gene>
<evidence type="ECO:0000256" key="5">
    <source>
        <dbReference type="ARBA" id="ARBA00022857"/>
    </source>
</evidence>
<keyword evidence="6" id="KW-0560">Oxidoreductase</keyword>
<dbReference type="Pfam" id="PF01507">
    <property type="entry name" value="PAPS_reduct"/>
    <property type="match status" value="1"/>
</dbReference>
<dbReference type="NCBIfam" id="TIGR00434">
    <property type="entry name" value="cysH"/>
    <property type="match status" value="1"/>
</dbReference>
<dbReference type="HAMAP" id="MF_00063">
    <property type="entry name" value="CysH"/>
    <property type="match status" value="1"/>
</dbReference>
<keyword evidence="16" id="KW-1185">Reference proteome</keyword>
<comment type="catalytic activity">
    <reaction evidence="9">
        <text>[thioredoxin]-disulfide + sulfite + adenosine 3',5'-bisphosphate + 2 H(+) = [thioredoxin]-dithiol + 3'-phosphoadenylyl sulfate</text>
        <dbReference type="Rhea" id="RHEA:11724"/>
        <dbReference type="Rhea" id="RHEA-COMP:10698"/>
        <dbReference type="Rhea" id="RHEA-COMP:10700"/>
        <dbReference type="ChEBI" id="CHEBI:15378"/>
        <dbReference type="ChEBI" id="CHEBI:17359"/>
        <dbReference type="ChEBI" id="CHEBI:29950"/>
        <dbReference type="ChEBI" id="CHEBI:50058"/>
        <dbReference type="ChEBI" id="CHEBI:58339"/>
        <dbReference type="ChEBI" id="CHEBI:58343"/>
        <dbReference type="EC" id="1.8.4.8"/>
    </reaction>
</comment>
<evidence type="ECO:0000256" key="7">
    <source>
        <dbReference type="ARBA" id="ARBA00023167"/>
    </source>
</evidence>
<dbReference type="EC" id="1.8.4.8" evidence="3"/>
<evidence type="ECO:0000313" key="15">
    <source>
        <dbReference type="EMBL" id="OJD37340.1"/>
    </source>
</evidence>
<evidence type="ECO:0000259" key="14">
    <source>
        <dbReference type="Pfam" id="PF01507"/>
    </source>
</evidence>
<evidence type="ECO:0000256" key="6">
    <source>
        <dbReference type="ARBA" id="ARBA00023002"/>
    </source>
</evidence>
<dbReference type="FunFam" id="3.40.50.620:FF:000151">
    <property type="entry name" value="Phosphoadenosine phosphosulfate reductase"/>
    <property type="match status" value="1"/>
</dbReference>
<evidence type="ECO:0000256" key="4">
    <source>
        <dbReference type="ARBA" id="ARBA00022605"/>
    </source>
</evidence>
<keyword evidence="8" id="KW-0198">Cysteine biosynthesis</keyword>
<dbReference type="NCBIfam" id="NF002537">
    <property type="entry name" value="PRK02090.1"/>
    <property type="match status" value="1"/>
</dbReference>
<evidence type="ECO:0000256" key="2">
    <source>
        <dbReference type="ARBA" id="ARBA00009732"/>
    </source>
</evidence>
<keyword evidence="4" id="KW-0028">Amino-acid biosynthesis</keyword>
<reference evidence="15 16" key="1">
    <citation type="submission" date="2016-10" db="EMBL/GenBank/DDBJ databases">
        <title>Proteomics and genomics reveal pathogen-plant mechanisms compatible with a hemibiotrophic lifestyle of Diplodia corticola.</title>
        <authorList>
            <person name="Fernandes I."/>
            <person name="De Jonge R."/>
            <person name="Van De Peer Y."/>
            <person name="Devreese B."/>
            <person name="Alves A."/>
            <person name="Esteves A.C."/>
        </authorList>
    </citation>
    <scope>NUCLEOTIDE SEQUENCE [LARGE SCALE GENOMIC DNA]</scope>
    <source>
        <strain evidence="15 16">CBS 112549</strain>
    </source>
</reference>
<keyword evidence="5" id="KW-0521">NADP</keyword>
<protein>
    <recommendedName>
        <fullName evidence="3">phosphoadenylyl-sulfate reductase (thioredoxin)</fullName>
        <ecNumber evidence="3">1.8.4.8</ecNumber>
    </recommendedName>
    <alternativeName>
        <fullName evidence="10">3'-phosphoadenylylsulfate reductase</fullName>
    </alternativeName>
    <alternativeName>
        <fullName evidence="12">PAPS reductase, thioredoxin dependent</fullName>
    </alternativeName>
    <alternativeName>
        <fullName evidence="11">PAdoPS reductase</fullName>
    </alternativeName>
</protein>
<dbReference type="RefSeq" id="XP_020133479.1">
    <property type="nucleotide sequence ID" value="XM_020278719.1"/>
</dbReference>
<dbReference type="PANTHER" id="PTHR46509:SF1">
    <property type="entry name" value="PHOSPHOADENOSINE PHOSPHOSULFATE REDUCTASE"/>
    <property type="match status" value="1"/>
</dbReference>
<dbReference type="Proteomes" id="UP000183809">
    <property type="component" value="Unassembled WGS sequence"/>
</dbReference>
<name>A0A1J9SBX9_9PEZI</name>
<feature type="domain" description="Phosphoadenosine phosphosulphate reductase" evidence="14">
    <location>
        <begin position="123"/>
        <end position="300"/>
    </location>
</feature>
<evidence type="ECO:0000256" key="1">
    <source>
        <dbReference type="ARBA" id="ARBA00004848"/>
    </source>
</evidence>
<dbReference type="OrthoDB" id="7869097at2759"/>
<comment type="caution">
    <text evidence="15">The sequence shown here is derived from an EMBL/GenBank/DDBJ whole genome shotgun (WGS) entry which is preliminary data.</text>
</comment>
<evidence type="ECO:0000256" key="10">
    <source>
        <dbReference type="ARBA" id="ARBA00078053"/>
    </source>
</evidence>
<accession>A0A1J9SBX9</accession>
<dbReference type="InterPro" id="IPR011800">
    <property type="entry name" value="PAPS_reductase_CysH"/>
</dbReference>
<dbReference type="GO" id="GO:0004604">
    <property type="term" value="F:phosphoadenylyl-sulfate reductase (thioredoxin) activity"/>
    <property type="evidence" value="ECO:0007669"/>
    <property type="project" value="UniProtKB-EC"/>
</dbReference>
<dbReference type="GO" id="GO:0005737">
    <property type="term" value="C:cytoplasm"/>
    <property type="evidence" value="ECO:0007669"/>
    <property type="project" value="TreeGrafter"/>
</dbReference>
<dbReference type="PANTHER" id="PTHR46509">
    <property type="entry name" value="PHOSPHOADENOSINE PHOSPHOSULFATE REDUCTASE"/>
    <property type="match status" value="1"/>
</dbReference>
<evidence type="ECO:0000313" key="16">
    <source>
        <dbReference type="Proteomes" id="UP000183809"/>
    </source>
</evidence>
<proteinExistence type="inferred from homology"/>
<dbReference type="GO" id="GO:0019379">
    <property type="term" value="P:sulfate assimilation, phosphoadenylyl sulfate reduction by phosphoadenylyl-sulfate reductase (thioredoxin)"/>
    <property type="evidence" value="ECO:0007669"/>
    <property type="project" value="InterPro"/>
</dbReference>
<evidence type="ECO:0000256" key="9">
    <source>
        <dbReference type="ARBA" id="ARBA00052536"/>
    </source>
</evidence>
<dbReference type="SUPFAM" id="SSF52402">
    <property type="entry name" value="Adenine nucleotide alpha hydrolases-like"/>
    <property type="match status" value="1"/>
</dbReference>
<dbReference type="GO" id="GO:0019344">
    <property type="term" value="P:cysteine biosynthetic process"/>
    <property type="evidence" value="ECO:0007669"/>
    <property type="project" value="UniProtKB-KW"/>
</dbReference>
<dbReference type="Gene3D" id="3.40.50.620">
    <property type="entry name" value="HUPs"/>
    <property type="match status" value="1"/>
</dbReference>
<feature type="region of interest" description="Disordered" evidence="13">
    <location>
        <begin position="336"/>
        <end position="360"/>
    </location>
</feature>
<organism evidence="15 16">
    <name type="scientific">Diplodia corticola</name>
    <dbReference type="NCBI Taxonomy" id="236234"/>
    <lineage>
        <taxon>Eukaryota</taxon>
        <taxon>Fungi</taxon>
        <taxon>Dikarya</taxon>
        <taxon>Ascomycota</taxon>
        <taxon>Pezizomycotina</taxon>
        <taxon>Dothideomycetes</taxon>
        <taxon>Dothideomycetes incertae sedis</taxon>
        <taxon>Botryosphaeriales</taxon>
        <taxon>Botryosphaeriaceae</taxon>
        <taxon>Diplodia</taxon>
    </lineage>
</organism>
<evidence type="ECO:0000256" key="12">
    <source>
        <dbReference type="ARBA" id="ARBA00082553"/>
    </source>
</evidence>
<dbReference type="InterPro" id="IPR002500">
    <property type="entry name" value="PAPS_reduct_dom"/>
</dbReference>
<dbReference type="InterPro" id="IPR004511">
    <property type="entry name" value="PAPS/APS_Rdtase"/>
</dbReference>
<evidence type="ECO:0000256" key="8">
    <source>
        <dbReference type="ARBA" id="ARBA00023192"/>
    </source>
</evidence>
<evidence type="ECO:0000256" key="13">
    <source>
        <dbReference type="SAM" id="MobiDB-lite"/>
    </source>
</evidence>
<dbReference type="STRING" id="236234.A0A1J9SBX9"/>
<evidence type="ECO:0000256" key="11">
    <source>
        <dbReference type="ARBA" id="ARBA00082472"/>
    </source>
</evidence>
<evidence type="ECO:0000256" key="3">
    <source>
        <dbReference type="ARBA" id="ARBA00013096"/>
    </source>
</evidence>
<sequence length="360" mass="40758">MPDVTLGHAVLTRLPPLSHLSSSTTLLSQVTSRNCLRARHKAFVSHYRAPAPSTRDPTMSESNFDCQSPREVESGYASGCSSEASLPDIFFSKQHLKFINQQLAKLEPEEILRWCLITLPSLYQTTAFGLTGLVTLDMLSRLPNPTKTNVDLIFLDTLYHFQETLDLVDRVKKRYNHFNLHVYKPAGCETPNDFAAKHGDKLWETNEELYDFVAKVEPAQRAYAELQVKAVLTGRRRSQGGKRGDLDIIEVAEDGLIKINPMANWSFGDVKSYVEKYKVPYNELLDRGYKSVGDWHSTQPVAQGEDERAGRWKGREKSECGIHNKKSRYAQFLAEQERQERKKQEEALSKALESAHVGAA</sequence>
<feature type="compositionally biased region" description="Basic and acidic residues" evidence="13">
    <location>
        <begin position="336"/>
        <end position="348"/>
    </location>
</feature>
<dbReference type="InterPro" id="IPR014729">
    <property type="entry name" value="Rossmann-like_a/b/a_fold"/>
</dbReference>
<dbReference type="AlphaFoldDB" id="A0A1J9SBX9"/>
<dbReference type="GeneID" id="31018980"/>
<dbReference type="GO" id="GO:0009086">
    <property type="term" value="P:methionine biosynthetic process"/>
    <property type="evidence" value="ECO:0007669"/>
    <property type="project" value="UniProtKB-KW"/>
</dbReference>
<dbReference type="EMBL" id="MNUE01000007">
    <property type="protein sequence ID" value="OJD37340.1"/>
    <property type="molecule type" value="Genomic_DNA"/>
</dbReference>
<dbReference type="CDD" id="cd23945">
    <property type="entry name" value="PAPS_reductase"/>
    <property type="match status" value="1"/>
</dbReference>
<comment type="pathway">
    <text evidence="1">Sulfur metabolism; hydrogen sulfide biosynthesis; sulfite from sulfate: step 3/3.</text>
</comment>
<comment type="similarity">
    <text evidence="2">Belongs to the PAPS reductase family. CysH subfamily.</text>
</comment>
<keyword evidence="7" id="KW-0486">Methionine biosynthesis</keyword>
<dbReference type="NCBIfam" id="TIGR02057">
    <property type="entry name" value="PAPS_reductase"/>
    <property type="match status" value="1"/>
</dbReference>